<evidence type="ECO:0000313" key="2">
    <source>
        <dbReference type="Proteomes" id="UP000315234"/>
    </source>
</evidence>
<accession>A0ABC9ZNJ7</accession>
<dbReference type="Proteomes" id="UP000315234">
    <property type="component" value="Unassembled WGS sequence"/>
</dbReference>
<dbReference type="AlphaFoldDB" id="A0ABC9ZNJ7"/>
<gene>
    <name evidence="1" type="ORF">Cst04h_19270</name>
</gene>
<comment type="caution">
    <text evidence="1">The sequence shown here is derived from an EMBL/GenBank/DDBJ whole genome shotgun (WGS) entry which is preliminary data.</text>
</comment>
<proteinExistence type="predicted"/>
<organism evidence="1 2">
    <name type="scientific">Corynebacterium striatum</name>
    <dbReference type="NCBI Taxonomy" id="43770"/>
    <lineage>
        <taxon>Bacteria</taxon>
        <taxon>Bacillati</taxon>
        <taxon>Actinomycetota</taxon>
        <taxon>Actinomycetes</taxon>
        <taxon>Mycobacteriales</taxon>
        <taxon>Corynebacteriaceae</taxon>
        <taxon>Corynebacterium</taxon>
    </lineage>
</organism>
<dbReference type="EMBL" id="BJLD01000002">
    <property type="protein sequence ID" value="GEA43757.1"/>
    <property type="molecule type" value="Genomic_DNA"/>
</dbReference>
<protein>
    <recommendedName>
        <fullName evidence="3">Transposase</fullName>
    </recommendedName>
</protein>
<reference evidence="1 2" key="1">
    <citation type="submission" date="2019-06" db="EMBL/GenBank/DDBJ databases">
        <title>Draft genome sequence of Corynebacterium striatum NBRC 15291.</title>
        <authorList>
            <person name="Miura T."/>
            <person name="Furukawa M."/>
            <person name="Shimamura M."/>
            <person name="Ohyama Y."/>
            <person name="Yamazoe A."/>
            <person name="Kawasaki H."/>
        </authorList>
    </citation>
    <scope>NUCLEOTIDE SEQUENCE [LARGE SCALE GENOMIC DNA]</scope>
    <source>
        <strain evidence="1 2">NBRC 15291</strain>
    </source>
</reference>
<name>A0ABC9ZNJ7_CORST</name>
<sequence>MSGLLPDDATPVWCGYRKYEREEMCSATRYSLSCYRIVTTLLPNSRSQQITAEDYADYANTLHKQLIPH</sequence>
<evidence type="ECO:0000313" key="1">
    <source>
        <dbReference type="EMBL" id="GEA43757.1"/>
    </source>
</evidence>
<evidence type="ECO:0008006" key="3">
    <source>
        <dbReference type="Google" id="ProtNLM"/>
    </source>
</evidence>